<proteinExistence type="predicted"/>
<dbReference type="EMBL" id="RBZV01000009">
    <property type="protein sequence ID" value="RKP45547.1"/>
    <property type="molecule type" value="Genomic_DNA"/>
</dbReference>
<dbReference type="InterPro" id="IPR037523">
    <property type="entry name" value="VOC_core"/>
</dbReference>
<comment type="caution">
    <text evidence="2">The sequence shown here is derived from an EMBL/GenBank/DDBJ whole genome shotgun (WGS) entry which is preliminary data.</text>
</comment>
<reference evidence="2 3" key="1">
    <citation type="submission" date="2018-10" db="EMBL/GenBank/DDBJ databases">
        <title>Paraburkholderia sp. 7MK8-2, isolated from soil.</title>
        <authorList>
            <person name="Gao Z.-H."/>
            <person name="Qiu L.-H."/>
        </authorList>
    </citation>
    <scope>NUCLEOTIDE SEQUENCE [LARGE SCALE GENOMIC DNA]</scope>
    <source>
        <strain evidence="2 3">7MK8-2</strain>
    </source>
</reference>
<dbReference type="AlphaFoldDB" id="A0A494X4D0"/>
<dbReference type="InterPro" id="IPR029068">
    <property type="entry name" value="Glyas_Bleomycin-R_OHBP_Dase"/>
</dbReference>
<dbReference type="Pfam" id="PF00903">
    <property type="entry name" value="Glyoxalase"/>
    <property type="match status" value="1"/>
</dbReference>
<evidence type="ECO:0000313" key="2">
    <source>
        <dbReference type="EMBL" id="RKP45547.1"/>
    </source>
</evidence>
<dbReference type="OrthoDB" id="9797663at2"/>
<accession>A0A494X4D0</accession>
<dbReference type="SUPFAM" id="SSF54593">
    <property type="entry name" value="Glyoxalase/Bleomycin resistance protein/Dihydroxybiphenyl dioxygenase"/>
    <property type="match status" value="1"/>
</dbReference>
<keyword evidence="3" id="KW-1185">Reference proteome</keyword>
<dbReference type="RefSeq" id="WP_121280098.1">
    <property type="nucleotide sequence ID" value="NZ_RBZV01000009.1"/>
</dbReference>
<evidence type="ECO:0000259" key="1">
    <source>
        <dbReference type="PROSITE" id="PS51819"/>
    </source>
</evidence>
<dbReference type="PROSITE" id="PS51819">
    <property type="entry name" value="VOC"/>
    <property type="match status" value="1"/>
</dbReference>
<organism evidence="2 3">
    <name type="scientific">Trinickia fusca</name>
    <dbReference type="NCBI Taxonomy" id="2419777"/>
    <lineage>
        <taxon>Bacteria</taxon>
        <taxon>Pseudomonadati</taxon>
        <taxon>Pseudomonadota</taxon>
        <taxon>Betaproteobacteria</taxon>
        <taxon>Burkholderiales</taxon>
        <taxon>Burkholderiaceae</taxon>
        <taxon>Trinickia</taxon>
    </lineage>
</organism>
<name>A0A494X4D0_9BURK</name>
<dbReference type="InterPro" id="IPR004360">
    <property type="entry name" value="Glyas_Fos-R_dOase_dom"/>
</dbReference>
<sequence length="120" mass="13432">MQVKRIVANVATPDVDKDRDAAFYRDILGLDVLMDHGWIVTFGLREPVPMQVQISVASQGGSDTPVPDLSIEVDDIEAAYERVVRAGVPIEYGPIDEPWGVRRFYVRDPFGKLVNLLAHR</sequence>
<dbReference type="Proteomes" id="UP000280434">
    <property type="component" value="Unassembled WGS sequence"/>
</dbReference>
<evidence type="ECO:0000313" key="3">
    <source>
        <dbReference type="Proteomes" id="UP000280434"/>
    </source>
</evidence>
<dbReference type="Gene3D" id="3.10.180.10">
    <property type="entry name" value="2,3-Dihydroxybiphenyl 1,2-Dioxygenase, domain 1"/>
    <property type="match status" value="1"/>
</dbReference>
<protein>
    <submittedName>
        <fullName evidence="2">Glyoxalase</fullName>
    </submittedName>
</protein>
<feature type="domain" description="VOC" evidence="1">
    <location>
        <begin position="6"/>
        <end position="119"/>
    </location>
</feature>
<gene>
    <name evidence="2" type="ORF">D7S89_19565</name>
</gene>